<comment type="caution">
    <text evidence="5">The sequence shown here is derived from an EMBL/GenBank/DDBJ whole genome shotgun (WGS) entry which is preliminary data.</text>
</comment>
<dbReference type="InterPro" id="IPR033635">
    <property type="entry name" value="ANKS1/Caskin"/>
</dbReference>
<evidence type="ECO:0000256" key="1">
    <source>
        <dbReference type="ARBA" id="ARBA00022737"/>
    </source>
</evidence>
<feature type="compositionally biased region" description="Gly residues" evidence="4">
    <location>
        <begin position="33"/>
        <end position="49"/>
    </location>
</feature>
<feature type="repeat" description="ANK" evidence="3">
    <location>
        <begin position="152"/>
        <end position="184"/>
    </location>
</feature>
<accession>A0A5J5DCH0</accession>
<proteinExistence type="predicted"/>
<dbReference type="GO" id="GO:0005829">
    <property type="term" value="C:cytosol"/>
    <property type="evidence" value="ECO:0007669"/>
    <property type="project" value="TreeGrafter"/>
</dbReference>
<keyword evidence="6" id="KW-1185">Reference proteome</keyword>
<dbReference type="Pfam" id="PF12796">
    <property type="entry name" value="Ank_2"/>
    <property type="match status" value="1"/>
</dbReference>
<name>A0A5J5DCH0_9PERO</name>
<sequence>MGKEQELLEAARTGNLAAVEKLLSGKRQSAGTGSGLYGTGGSGSSGGHGASSHPLSSLLRRYHNHQRLPARSLNLCSPTCVSWLFAAPDPDVFIRLACWLASSFLSHSAALSSLLGHLLGPRQPPLHLQTSNMLYMEPDIWRGPNVNCVDSTGYSPLHHAALNGHSEVVEALLRNEALTNIADNKGCYPLHLAAWKGDEHIVKLLIHQGPSHPKLNEQSSVDHKEFKRCGPFDPYINAK</sequence>
<dbReference type="SUPFAM" id="SSF48403">
    <property type="entry name" value="Ankyrin repeat"/>
    <property type="match status" value="1"/>
</dbReference>
<dbReference type="SMART" id="SM00248">
    <property type="entry name" value="ANK"/>
    <property type="match status" value="2"/>
</dbReference>
<reference evidence="5 6" key="1">
    <citation type="submission" date="2019-08" db="EMBL/GenBank/DDBJ databases">
        <title>A chromosome-level genome assembly, high-density linkage maps, and genome scans reveal the genomic architecture of hybrid incompatibilities underlying speciation via character displacement in darters (Percidae: Etheostominae).</title>
        <authorList>
            <person name="Moran R.L."/>
            <person name="Catchen J.M."/>
            <person name="Fuller R.C."/>
        </authorList>
    </citation>
    <scope>NUCLEOTIDE SEQUENCE [LARGE SCALE GENOMIC DNA]</scope>
    <source>
        <strain evidence="5">EspeVRDwgs_2016</strain>
        <tissue evidence="5">Muscle</tissue>
    </source>
</reference>
<dbReference type="GO" id="GO:0048013">
    <property type="term" value="P:ephrin receptor signaling pathway"/>
    <property type="evidence" value="ECO:0007669"/>
    <property type="project" value="TreeGrafter"/>
</dbReference>
<dbReference type="GO" id="GO:0046875">
    <property type="term" value="F:ephrin receptor binding"/>
    <property type="evidence" value="ECO:0007669"/>
    <property type="project" value="TreeGrafter"/>
</dbReference>
<dbReference type="PANTHER" id="PTHR24174">
    <property type="entry name" value="ANKYRIN REPEAT AND STERILE ALPHA MOTIF DOMAIN-CONTAINING PROTEIN 1"/>
    <property type="match status" value="1"/>
</dbReference>
<evidence type="ECO:0000313" key="6">
    <source>
        <dbReference type="Proteomes" id="UP000327493"/>
    </source>
</evidence>
<keyword evidence="1" id="KW-0677">Repeat</keyword>
<dbReference type="Proteomes" id="UP000327493">
    <property type="component" value="Chromosome 7"/>
</dbReference>
<feature type="repeat" description="ANK" evidence="3">
    <location>
        <begin position="185"/>
        <end position="217"/>
    </location>
</feature>
<feature type="non-terminal residue" evidence="5">
    <location>
        <position position="239"/>
    </location>
</feature>
<dbReference type="Gene3D" id="1.25.40.20">
    <property type="entry name" value="Ankyrin repeat-containing domain"/>
    <property type="match status" value="1"/>
</dbReference>
<keyword evidence="2 3" id="KW-0040">ANK repeat</keyword>
<organism evidence="5 6">
    <name type="scientific">Etheostoma spectabile</name>
    <name type="common">orangethroat darter</name>
    <dbReference type="NCBI Taxonomy" id="54343"/>
    <lineage>
        <taxon>Eukaryota</taxon>
        <taxon>Metazoa</taxon>
        <taxon>Chordata</taxon>
        <taxon>Craniata</taxon>
        <taxon>Vertebrata</taxon>
        <taxon>Euteleostomi</taxon>
        <taxon>Actinopterygii</taxon>
        <taxon>Neopterygii</taxon>
        <taxon>Teleostei</taxon>
        <taxon>Neoteleostei</taxon>
        <taxon>Acanthomorphata</taxon>
        <taxon>Eupercaria</taxon>
        <taxon>Perciformes</taxon>
        <taxon>Percoidei</taxon>
        <taxon>Percidae</taxon>
        <taxon>Etheostomatinae</taxon>
        <taxon>Etheostoma</taxon>
    </lineage>
</organism>
<dbReference type="InterPro" id="IPR036770">
    <property type="entry name" value="Ankyrin_rpt-contain_sf"/>
</dbReference>
<dbReference type="PANTHER" id="PTHR24174:SF4">
    <property type="entry name" value="ANKYRIN REPEAT AND SAM DOMAIN-CONTAINING PROTEIN 1A"/>
    <property type="match status" value="1"/>
</dbReference>
<evidence type="ECO:0000256" key="3">
    <source>
        <dbReference type="PROSITE-ProRule" id="PRU00023"/>
    </source>
</evidence>
<dbReference type="PROSITE" id="PS50088">
    <property type="entry name" value="ANK_REPEAT"/>
    <property type="match status" value="2"/>
</dbReference>
<evidence type="ECO:0000256" key="4">
    <source>
        <dbReference type="SAM" id="MobiDB-lite"/>
    </source>
</evidence>
<dbReference type="InterPro" id="IPR002110">
    <property type="entry name" value="Ankyrin_rpt"/>
</dbReference>
<protein>
    <submittedName>
        <fullName evidence="5">Uncharacterized protein</fullName>
    </submittedName>
</protein>
<feature type="region of interest" description="Disordered" evidence="4">
    <location>
        <begin position="33"/>
        <end position="54"/>
    </location>
</feature>
<dbReference type="AlphaFoldDB" id="A0A5J5DCH0"/>
<evidence type="ECO:0000313" key="5">
    <source>
        <dbReference type="EMBL" id="KAA8590800.1"/>
    </source>
</evidence>
<gene>
    <name evidence="5" type="ORF">FQN60_001743</name>
</gene>
<dbReference type="EMBL" id="VOFY01000007">
    <property type="protein sequence ID" value="KAA8590800.1"/>
    <property type="molecule type" value="Genomic_DNA"/>
</dbReference>
<dbReference type="PROSITE" id="PS50297">
    <property type="entry name" value="ANK_REP_REGION"/>
    <property type="match status" value="2"/>
</dbReference>
<evidence type="ECO:0000256" key="2">
    <source>
        <dbReference type="ARBA" id="ARBA00023043"/>
    </source>
</evidence>